<evidence type="ECO:0000313" key="2">
    <source>
        <dbReference type="EMBL" id="EGP86910.1"/>
    </source>
</evidence>
<dbReference type="VEuPathDB" id="FungiDB:ZTRI_6.159"/>
<protein>
    <submittedName>
        <fullName evidence="2">Uncharacterized protein</fullName>
    </submittedName>
</protein>
<name>F9XCU0_ZYMTI</name>
<proteinExistence type="predicted"/>
<dbReference type="HOGENOM" id="CLU_1732935_0_0_1"/>
<gene>
    <name evidence="2" type="ORF">MYCGRDRAFT_93730</name>
</gene>
<dbReference type="EMBL" id="CM001201">
    <property type="protein sequence ID" value="EGP86910.1"/>
    <property type="molecule type" value="Genomic_DNA"/>
</dbReference>
<reference evidence="2 3" key="1">
    <citation type="journal article" date="2011" name="PLoS Genet.">
        <title>Finished genome of the fungal wheat pathogen Mycosphaerella graminicola reveals dispensome structure, chromosome plasticity, and stealth pathogenesis.</title>
        <authorList>
            <person name="Goodwin S.B."/>
            <person name="Ben M'barek S."/>
            <person name="Dhillon B."/>
            <person name="Wittenberg A.H.J."/>
            <person name="Crane C.F."/>
            <person name="Hane J.K."/>
            <person name="Foster A.J."/>
            <person name="Van der Lee T.A.J."/>
            <person name="Grimwood J."/>
            <person name="Aerts A."/>
            <person name="Antoniw J."/>
            <person name="Bailey A."/>
            <person name="Bluhm B."/>
            <person name="Bowler J."/>
            <person name="Bristow J."/>
            <person name="van der Burgt A."/>
            <person name="Canto-Canche B."/>
            <person name="Churchill A.C.L."/>
            <person name="Conde-Ferraez L."/>
            <person name="Cools H.J."/>
            <person name="Coutinho P.M."/>
            <person name="Csukai M."/>
            <person name="Dehal P."/>
            <person name="De Wit P."/>
            <person name="Donzelli B."/>
            <person name="van de Geest H.C."/>
            <person name="van Ham R.C.H.J."/>
            <person name="Hammond-Kosack K.E."/>
            <person name="Henrissat B."/>
            <person name="Kilian A."/>
            <person name="Kobayashi A.K."/>
            <person name="Koopmann E."/>
            <person name="Kourmpetis Y."/>
            <person name="Kuzniar A."/>
            <person name="Lindquist E."/>
            <person name="Lombard V."/>
            <person name="Maliepaard C."/>
            <person name="Martins N."/>
            <person name="Mehrabi R."/>
            <person name="Nap J.P.H."/>
            <person name="Ponomarenko A."/>
            <person name="Rudd J.J."/>
            <person name="Salamov A."/>
            <person name="Schmutz J."/>
            <person name="Schouten H.J."/>
            <person name="Shapiro H."/>
            <person name="Stergiopoulos I."/>
            <person name="Torriani S.F.F."/>
            <person name="Tu H."/>
            <person name="de Vries R.P."/>
            <person name="Waalwijk C."/>
            <person name="Ware S.B."/>
            <person name="Wiebenga A."/>
            <person name="Zwiers L.-H."/>
            <person name="Oliver R.P."/>
            <person name="Grigoriev I.V."/>
            <person name="Kema G.H.J."/>
        </authorList>
    </citation>
    <scope>NUCLEOTIDE SEQUENCE [LARGE SCALE GENOMIC DNA]</scope>
    <source>
        <strain evidence="3">CBS 115943 / IPO323</strain>
    </source>
</reference>
<feature type="compositionally biased region" description="Low complexity" evidence="1">
    <location>
        <begin position="71"/>
        <end position="88"/>
    </location>
</feature>
<feature type="region of interest" description="Disordered" evidence="1">
    <location>
        <begin position="36"/>
        <end position="88"/>
    </location>
</feature>
<feature type="region of interest" description="Disordered" evidence="1">
    <location>
        <begin position="125"/>
        <end position="151"/>
    </location>
</feature>
<sequence>MSDFQELSAKFRVAAATKKRDFKATKASYVSVAAKPAKKRTVIPQAHTRTSKGAKQVDNLPDPPKFDKNDPFGSLGQPGTSSSSSSFSFNGAGGSNYGLDGAGLGPSYIDNSGTLSKALARRLNNASLQQRNRSLQQRNPSSALFRNPSST</sequence>
<evidence type="ECO:0000313" key="3">
    <source>
        <dbReference type="Proteomes" id="UP000008062"/>
    </source>
</evidence>
<organism evidence="2 3">
    <name type="scientific">Zymoseptoria tritici (strain CBS 115943 / IPO323)</name>
    <name type="common">Speckled leaf blotch fungus</name>
    <name type="synonym">Septoria tritici</name>
    <dbReference type="NCBI Taxonomy" id="336722"/>
    <lineage>
        <taxon>Eukaryota</taxon>
        <taxon>Fungi</taxon>
        <taxon>Dikarya</taxon>
        <taxon>Ascomycota</taxon>
        <taxon>Pezizomycotina</taxon>
        <taxon>Dothideomycetes</taxon>
        <taxon>Dothideomycetidae</taxon>
        <taxon>Mycosphaerellales</taxon>
        <taxon>Mycosphaerellaceae</taxon>
        <taxon>Zymoseptoria</taxon>
    </lineage>
</organism>
<dbReference type="KEGG" id="ztr:MYCGRDRAFT_93730"/>
<dbReference type="InParanoid" id="F9XCU0"/>
<keyword evidence="3" id="KW-1185">Reference proteome</keyword>
<feature type="compositionally biased region" description="Low complexity" evidence="1">
    <location>
        <begin position="127"/>
        <end position="142"/>
    </location>
</feature>
<dbReference type="GeneID" id="13393711"/>
<dbReference type="AlphaFoldDB" id="F9XCU0"/>
<evidence type="ECO:0000256" key="1">
    <source>
        <dbReference type="SAM" id="MobiDB-lite"/>
    </source>
</evidence>
<dbReference type="RefSeq" id="XP_003851934.1">
    <property type="nucleotide sequence ID" value="XM_003851886.1"/>
</dbReference>
<accession>F9XCU0</accession>
<dbReference type="Proteomes" id="UP000008062">
    <property type="component" value="Chromosome 6"/>
</dbReference>